<keyword evidence="2" id="KW-1185">Reference proteome</keyword>
<gene>
    <name evidence="1" type="ORF">NPIL_645171</name>
</gene>
<feature type="non-terminal residue" evidence="1">
    <location>
        <position position="37"/>
    </location>
</feature>
<dbReference type="EMBL" id="BMAW01087008">
    <property type="protein sequence ID" value="GFU49597.1"/>
    <property type="molecule type" value="Genomic_DNA"/>
</dbReference>
<comment type="caution">
    <text evidence="1">The sequence shown here is derived from an EMBL/GenBank/DDBJ whole genome shotgun (WGS) entry which is preliminary data.</text>
</comment>
<reference evidence="1" key="1">
    <citation type="submission" date="2020-08" db="EMBL/GenBank/DDBJ databases">
        <title>Multicomponent nature underlies the extraordinary mechanical properties of spider dragline silk.</title>
        <authorList>
            <person name="Kono N."/>
            <person name="Nakamura H."/>
            <person name="Mori M."/>
            <person name="Yoshida Y."/>
            <person name="Ohtoshi R."/>
            <person name="Malay A.D."/>
            <person name="Moran D.A.P."/>
            <person name="Tomita M."/>
            <person name="Numata K."/>
            <person name="Arakawa K."/>
        </authorList>
    </citation>
    <scope>NUCLEOTIDE SEQUENCE</scope>
</reference>
<sequence length="37" mass="4142">MRYLFSLIGRTVNFGPLGPGFETTLPHQGQQLLPLLE</sequence>
<name>A0A8X6R172_NEPPI</name>
<dbReference type="AlphaFoldDB" id="A0A8X6R172"/>
<accession>A0A8X6R172</accession>
<evidence type="ECO:0000313" key="1">
    <source>
        <dbReference type="EMBL" id="GFU49597.1"/>
    </source>
</evidence>
<dbReference type="Proteomes" id="UP000887013">
    <property type="component" value="Unassembled WGS sequence"/>
</dbReference>
<organism evidence="1 2">
    <name type="scientific">Nephila pilipes</name>
    <name type="common">Giant wood spider</name>
    <name type="synonym">Nephila maculata</name>
    <dbReference type="NCBI Taxonomy" id="299642"/>
    <lineage>
        <taxon>Eukaryota</taxon>
        <taxon>Metazoa</taxon>
        <taxon>Ecdysozoa</taxon>
        <taxon>Arthropoda</taxon>
        <taxon>Chelicerata</taxon>
        <taxon>Arachnida</taxon>
        <taxon>Araneae</taxon>
        <taxon>Araneomorphae</taxon>
        <taxon>Entelegynae</taxon>
        <taxon>Araneoidea</taxon>
        <taxon>Nephilidae</taxon>
        <taxon>Nephila</taxon>
    </lineage>
</organism>
<evidence type="ECO:0000313" key="2">
    <source>
        <dbReference type="Proteomes" id="UP000887013"/>
    </source>
</evidence>
<protein>
    <submittedName>
        <fullName evidence="1">Uncharacterized protein</fullName>
    </submittedName>
</protein>
<proteinExistence type="predicted"/>